<comment type="caution">
    <text evidence="1">The sequence shown here is derived from an EMBL/GenBank/DDBJ whole genome shotgun (WGS) entry which is preliminary data.</text>
</comment>
<dbReference type="Proteomes" id="UP000315234">
    <property type="component" value="Unassembled WGS sequence"/>
</dbReference>
<evidence type="ECO:0008006" key="3">
    <source>
        <dbReference type="Google" id="ProtNLM"/>
    </source>
</evidence>
<dbReference type="AlphaFoldDB" id="A0ABC9ZKJ8"/>
<sequence>MPVDHTTIYRWVQKYAPELDKQTRWYRQVPDCQASSWRVDETYIRVGGR</sequence>
<name>A0ABC9ZKJ8_CORST</name>
<accession>A0ABC9ZKJ8</accession>
<gene>
    <name evidence="1" type="ORF">Cst04h_07830</name>
</gene>
<protein>
    <recommendedName>
        <fullName evidence="3">Transposase</fullName>
    </recommendedName>
</protein>
<proteinExistence type="predicted"/>
<dbReference type="EMBL" id="BJLD01000001">
    <property type="protein sequence ID" value="GEA42613.1"/>
    <property type="molecule type" value="Genomic_DNA"/>
</dbReference>
<evidence type="ECO:0000313" key="2">
    <source>
        <dbReference type="Proteomes" id="UP000315234"/>
    </source>
</evidence>
<reference evidence="1 2" key="1">
    <citation type="submission" date="2019-06" db="EMBL/GenBank/DDBJ databases">
        <title>Draft genome sequence of Corynebacterium striatum NBRC 15291.</title>
        <authorList>
            <person name="Miura T."/>
            <person name="Furukawa M."/>
            <person name="Shimamura M."/>
            <person name="Ohyama Y."/>
            <person name="Yamazoe A."/>
            <person name="Kawasaki H."/>
        </authorList>
    </citation>
    <scope>NUCLEOTIDE SEQUENCE [LARGE SCALE GENOMIC DNA]</scope>
    <source>
        <strain evidence="1 2">NBRC 15291</strain>
    </source>
</reference>
<organism evidence="1 2">
    <name type="scientific">Corynebacterium striatum</name>
    <dbReference type="NCBI Taxonomy" id="43770"/>
    <lineage>
        <taxon>Bacteria</taxon>
        <taxon>Bacillati</taxon>
        <taxon>Actinomycetota</taxon>
        <taxon>Actinomycetes</taxon>
        <taxon>Mycobacteriales</taxon>
        <taxon>Corynebacteriaceae</taxon>
        <taxon>Corynebacterium</taxon>
    </lineage>
</organism>
<evidence type="ECO:0000313" key="1">
    <source>
        <dbReference type="EMBL" id="GEA42613.1"/>
    </source>
</evidence>